<sequence>MWSNLDENLGSHHYIISASISSPKLRRVTGDVAMTDSVSFENHALPENVSNDVSGWAAIIRERHKATSKKITRTTEALARITALSEEASKYAAKLATDGWVQFCGSLRGTLGTSRTWAILRAMLEPEKSKSATSRTLQRIVHDYPGTDEERIEALKERYVGTDDVPPCDIQYTGTERADLDTSITKEEVFAAAQAADRNSAPGLARAPDEIPYLSYTLYADPLGHQGVVGAKRATATGCCDSPSVFRKK</sequence>
<evidence type="ECO:0000313" key="2">
    <source>
        <dbReference type="Proteomes" id="UP000821845"/>
    </source>
</evidence>
<evidence type="ECO:0000313" key="1">
    <source>
        <dbReference type="EMBL" id="KAH6940776.1"/>
    </source>
</evidence>
<proteinExistence type="predicted"/>
<name>A0ACB7T3R7_HYAAI</name>
<reference evidence="1" key="1">
    <citation type="submission" date="2020-05" db="EMBL/GenBank/DDBJ databases">
        <title>Large-scale comparative analyses of tick genomes elucidate their genetic diversity and vector capacities.</title>
        <authorList>
            <person name="Jia N."/>
            <person name="Wang J."/>
            <person name="Shi W."/>
            <person name="Du L."/>
            <person name="Sun Y."/>
            <person name="Zhan W."/>
            <person name="Jiang J."/>
            <person name="Wang Q."/>
            <person name="Zhang B."/>
            <person name="Ji P."/>
            <person name="Sakyi L.B."/>
            <person name="Cui X."/>
            <person name="Yuan T."/>
            <person name="Jiang B."/>
            <person name="Yang W."/>
            <person name="Lam T.T.-Y."/>
            <person name="Chang Q."/>
            <person name="Ding S."/>
            <person name="Wang X."/>
            <person name="Zhu J."/>
            <person name="Ruan X."/>
            <person name="Zhao L."/>
            <person name="Wei J."/>
            <person name="Que T."/>
            <person name="Du C."/>
            <person name="Cheng J."/>
            <person name="Dai P."/>
            <person name="Han X."/>
            <person name="Huang E."/>
            <person name="Gao Y."/>
            <person name="Liu J."/>
            <person name="Shao H."/>
            <person name="Ye R."/>
            <person name="Li L."/>
            <person name="Wei W."/>
            <person name="Wang X."/>
            <person name="Wang C."/>
            <person name="Yang T."/>
            <person name="Huo Q."/>
            <person name="Li W."/>
            <person name="Guo W."/>
            <person name="Chen H."/>
            <person name="Zhou L."/>
            <person name="Ni X."/>
            <person name="Tian J."/>
            <person name="Zhou Y."/>
            <person name="Sheng Y."/>
            <person name="Liu T."/>
            <person name="Pan Y."/>
            <person name="Xia L."/>
            <person name="Li J."/>
            <person name="Zhao F."/>
            <person name="Cao W."/>
        </authorList>
    </citation>
    <scope>NUCLEOTIDE SEQUENCE</scope>
    <source>
        <strain evidence="1">Hyas-2018</strain>
    </source>
</reference>
<comment type="caution">
    <text evidence="1">The sequence shown here is derived from an EMBL/GenBank/DDBJ whole genome shotgun (WGS) entry which is preliminary data.</text>
</comment>
<dbReference type="Proteomes" id="UP000821845">
    <property type="component" value="Chromosome 11"/>
</dbReference>
<protein>
    <submittedName>
        <fullName evidence="1">Uncharacterized protein</fullName>
    </submittedName>
</protein>
<dbReference type="EMBL" id="CM023491">
    <property type="protein sequence ID" value="KAH6940776.1"/>
    <property type="molecule type" value="Genomic_DNA"/>
</dbReference>
<organism evidence="1 2">
    <name type="scientific">Hyalomma asiaticum</name>
    <name type="common">Tick</name>
    <dbReference type="NCBI Taxonomy" id="266040"/>
    <lineage>
        <taxon>Eukaryota</taxon>
        <taxon>Metazoa</taxon>
        <taxon>Ecdysozoa</taxon>
        <taxon>Arthropoda</taxon>
        <taxon>Chelicerata</taxon>
        <taxon>Arachnida</taxon>
        <taxon>Acari</taxon>
        <taxon>Parasitiformes</taxon>
        <taxon>Ixodida</taxon>
        <taxon>Ixodoidea</taxon>
        <taxon>Ixodidae</taxon>
        <taxon>Hyalomminae</taxon>
        <taxon>Hyalomma</taxon>
    </lineage>
</organism>
<accession>A0ACB7T3R7</accession>
<gene>
    <name evidence="1" type="ORF">HPB50_006543</name>
</gene>
<keyword evidence="2" id="KW-1185">Reference proteome</keyword>